<proteinExistence type="predicted"/>
<evidence type="ECO:0000313" key="1">
    <source>
        <dbReference type="EMBL" id="KAH9417778.1"/>
    </source>
</evidence>
<comment type="caution">
    <text evidence="1">The sequence shown here is derived from an EMBL/GenBank/DDBJ whole genome shotgun (WGS) entry which is preliminary data.</text>
</comment>
<reference evidence="1 2" key="2">
    <citation type="journal article" date="2022" name="Mol. Biol. Evol.">
        <title>Comparative Genomics Reveals Insights into the Divergent Evolution of Astigmatic Mites and Household Pest Adaptations.</title>
        <authorList>
            <person name="Xiong Q."/>
            <person name="Wan A.T."/>
            <person name="Liu X."/>
            <person name="Fung C.S."/>
            <person name="Xiao X."/>
            <person name="Malainual N."/>
            <person name="Hou J."/>
            <person name="Wang L."/>
            <person name="Wang M."/>
            <person name="Yang K.Y."/>
            <person name="Cui Y."/>
            <person name="Leung E.L."/>
            <person name="Nong W."/>
            <person name="Shin S.K."/>
            <person name="Au S.W."/>
            <person name="Jeong K.Y."/>
            <person name="Chew F.T."/>
            <person name="Hui J.H."/>
            <person name="Leung T.F."/>
            <person name="Tungtrongchitr A."/>
            <person name="Zhong N."/>
            <person name="Liu Z."/>
            <person name="Tsui S.K."/>
        </authorList>
    </citation>
    <scope>NUCLEOTIDE SEQUENCE [LARGE SCALE GENOMIC DNA]</scope>
    <source>
        <strain evidence="1">Derp</strain>
    </source>
</reference>
<evidence type="ECO:0000313" key="2">
    <source>
        <dbReference type="Proteomes" id="UP000887458"/>
    </source>
</evidence>
<protein>
    <submittedName>
        <fullName evidence="1">Uncharacterized protein</fullName>
    </submittedName>
</protein>
<dbReference type="Proteomes" id="UP000887458">
    <property type="component" value="Unassembled WGS sequence"/>
</dbReference>
<dbReference type="EMBL" id="NJHN03000073">
    <property type="protein sequence ID" value="KAH9417778.1"/>
    <property type="molecule type" value="Genomic_DNA"/>
</dbReference>
<sequence>MYPFGSQHLKNVTDYMKGLKNWRIRIRIRRTVVNLSSNVYIKNVYKSKQCSFSVINIFLDVQPNFYNQMSLSD</sequence>
<gene>
    <name evidence="1" type="ORF">DERP_013553</name>
</gene>
<name>A0ABQ8J5E7_DERPT</name>
<organism evidence="1 2">
    <name type="scientific">Dermatophagoides pteronyssinus</name>
    <name type="common">European house dust mite</name>
    <dbReference type="NCBI Taxonomy" id="6956"/>
    <lineage>
        <taxon>Eukaryota</taxon>
        <taxon>Metazoa</taxon>
        <taxon>Ecdysozoa</taxon>
        <taxon>Arthropoda</taxon>
        <taxon>Chelicerata</taxon>
        <taxon>Arachnida</taxon>
        <taxon>Acari</taxon>
        <taxon>Acariformes</taxon>
        <taxon>Sarcoptiformes</taxon>
        <taxon>Astigmata</taxon>
        <taxon>Psoroptidia</taxon>
        <taxon>Analgoidea</taxon>
        <taxon>Pyroglyphidae</taxon>
        <taxon>Dermatophagoidinae</taxon>
        <taxon>Dermatophagoides</taxon>
    </lineage>
</organism>
<keyword evidence="2" id="KW-1185">Reference proteome</keyword>
<accession>A0ABQ8J5E7</accession>
<reference evidence="1 2" key="1">
    <citation type="journal article" date="2018" name="J. Allergy Clin. Immunol.">
        <title>High-quality assembly of Dermatophagoides pteronyssinus genome and transcriptome reveals a wide range of novel allergens.</title>
        <authorList>
            <person name="Liu X.Y."/>
            <person name="Yang K.Y."/>
            <person name="Wang M.Q."/>
            <person name="Kwok J.S."/>
            <person name="Zeng X."/>
            <person name="Yang Z."/>
            <person name="Xiao X.J."/>
            <person name="Lau C.P."/>
            <person name="Li Y."/>
            <person name="Huang Z.M."/>
            <person name="Ba J.G."/>
            <person name="Yim A.K."/>
            <person name="Ouyang C.Y."/>
            <person name="Ngai S.M."/>
            <person name="Chan T.F."/>
            <person name="Leung E.L."/>
            <person name="Liu L."/>
            <person name="Liu Z.G."/>
            <person name="Tsui S.K."/>
        </authorList>
    </citation>
    <scope>NUCLEOTIDE SEQUENCE [LARGE SCALE GENOMIC DNA]</scope>
    <source>
        <strain evidence="1">Derp</strain>
    </source>
</reference>